<evidence type="ECO:0000256" key="4">
    <source>
        <dbReference type="ARBA" id="ARBA00022825"/>
    </source>
</evidence>
<name>A0A8S1DF00_9INSE</name>
<dbReference type="PROSITE" id="PS00134">
    <property type="entry name" value="TRYPSIN_HIS"/>
    <property type="match status" value="1"/>
</dbReference>
<proteinExistence type="inferred from homology"/>
<feature type="chain" id="PRO_5035828051" description="Peptidase S1 domain-containing protein" evidence="6">
    <location>
        <begin position="21"/>
        <end position="286"/>
    </location>
</feature>
<dbReference type="SMART" id="SM00020">
    <property type="entry name" value="Tryp_SPc"/>
    <property type="match status" value="1"/>
</dbReference>
<evidence type="ECO:0000313" key="8">
    <source>
        <dbReference type="EMBL" id="CAB3381091.1"/>
    </source>
</evidence>
<dbReference type="InterPro" id="IPR001314">
    <property type="entry name" value="Peptidase_S1A"/>
</dbReference>
<dbReference type="Pfam" id="PF00089">
    <property type="entry name" value="Trypsin"/>
    <property type="match status" value="1"/>
</dbReference>
<dbReference type="InterPro" id="IPR043504">
    <property type="entry name" value="Peptidase_S1_PA_chymotrypsin"/>
</dbReference>
<evidence type="ECO:0000256" key="6">
    <source>
        <dbReference type="SAM" id="SignalP"/>
    </source>
</evidence>
<keyword evidence="2" id="KW-0645">Protease</keyword>
<keyword evidence="4" id="KW-0720">Serine protease</keyword>
<reference evidence="8 9" key="1">
    <citation type="submission" date="2020-04" db="EMBL/GenBank/DDBJ databases">
        <authorList>
            <person name="Alioto T."/>
            <person name="Alioto T."/>
            <person name="Gomez Garrido J."/>
        </authorList>
    </citation>
    <scope>NUCLEOTIDE SEQUENCE [LARGE SCALE GENOMIC DNA]</scope>
</reference>
<dbReference type="PROSITE" id="PS50240">
    <property type="entry name" value="TRYPSIN_DOM"/>
    <property type="match status" value="1"/>
</dbReference>
<keyword evidence="5" id="KW-1015">Disulfide bond</keyword>
<dbReference type="PANTHER" id="PTHR24276">
    <property type="entry name" value="POLYSERASE-RELATED"/>
    <property type="match status" value="1"/>
</dbReference>
<dbReference type="PRINTS" id="PR00722">
    <property type="entry name" value="CHYMOTRYPSIN"/>
</dbReference>
<keyword evidence="3" id="KW-0378">Hydrolase</keyword>
<dbReference type="Gene3D" id="2.40.10.10">
    <property type="entry name" value="Trypsin-like serine proteases"/>
    <property type="match status" value="1"/>
</dbReference>
<keyword evidence="6" id="KW-0732">Signal</keyword>
<comment type="caution">
    <text evidence="8">The sequence shown here is derived from an EMBL/GenBank/DDBJ whole genome shotgun (WGS) entry which is preliminary data.</text>
</comment>
<dbReference type="SUPFAM" id="SSF50494">
    <property type="entry name" value="Trypsin-like serine proteases"/>
    <property type="match status" value="1"/>
</dbReference>
<dbReference type="PANTHER" id="PTHR24276:SF98">
    <property type="entry name" value="FI18310P1-RELATED"/>
    <property type="match status" value="1"/>
</dbReference>
<keyword evidence="9" id="KW-1185">Reference proteome</keyword>
<dbReference type="InterPro" id="IPR009003">
    <property type="entry name" value="Peptidase_S1_PA"/>
</dbReference>
<evidence type="ECO:0000256" key="1">
    <source>
        <dbReference type="ARBA" id="ARBA00007664"/>
    </source>
</evidence>
<evidence type="ECO:0000259" key="7">
    <source>
        <dbReference type="PROSITE" id="PS50240"/>
    </source>
</evidence>
<organism evidence="8 9">
    <name type="scientific">Cloeon dipterum</name>
    <dbReference type="NCBI Taxonomy" id="197152"/>
    <lineage>
        <taxon>Eukaryota</taxon>
        <taxon>Metazoa</taxon>
        <taxon>Ecdysozoa</taxon>
        <taxon>Arthropoda</taxon>
        <taxon>Hexapoda</taxon>
        <taxon>Insecta</taxon>
        <taxon>Pterygota</taxon>
        <taxon>Palaeoptera</taxon>
        <taxon>Ephemeroptera</taxon>
        <taxon>Pisciforma</taxon>
        <taxon>Baetidae</taxon>
        <taxon>Cloeon</taxon>
    </lineage>
</organism>
<evidence type="ECO:0000256" key="3">
    <source>
        <dbReference type="ARBA" id="ARBA00022801"/>
    </source>
</evidence>
<dbReference type="Proteomes" id="UP000494165">
    <property type="component" value="Unassembled WGS sequence"/>
</dbReference>
<accession>A0A8S1DF00</accession>
<gene>
    <name evidence="8" type="ORF">CLODIP_2_CD11930</name>
</gene>
<protein>
    <recommendedName>
        <fullName evidence="7">Peptidase S1 domain-containing protein</fullName>
    </recommendedName>
</protein>
<dbReference type="EMBL" id="CADEPI010000224">
    <property type="protein sequence ID" value="CAB3381091.1"/>
    <property type="molecule type" value="Genomic_DNA"/>
</dbReference>
<dbReference type="InterPro" id="IPR001254">
    <property type="entry name" value="Trypsin_dom"/>
</dbReference>
<evidence type="ECO:0000256" key="2">
    <source>
        <dbReference type="ARBA" id="ARBA00022670"/>
    </source>
</evidence>
<feature type="signal peptide" evidence="6">
    <location>
        <begin position="1"/>
        <end position="20"/>
    </location>
</feature>
<comment type="similarity">
    <text evidence="1">Belongs to the peptidase S1 family.</text>
</comment>
<evidence type="ECO:0000256" key="5">
    <source>
        <dbReference type="ARBA" id="ARBA00023157"/>
    </source>
</evidence>
<sequence length="286" mass="30345">MTMPSSLWILLLTLLTQVCARVTNGDAELRLEFQNATARHGRILGGTAVTVNTFPLYNYHVLVKGTGASGIAETFCGGALLTKNYVITAAHCVASGGSASVYVGKRTDPITGNTPFQGVPIIHPGFKYNYMANNIALVRLIKAVTISGTVGTIRLSSVHPSTLNDIVVKTMGFGPADETTVLPTPPVMNVIEMTHLYGPTCKSDTIDVYVDYPPETGCLSTESGAKGVCFGDGGGPVIYPSATDNSPKLLAINSQYLACSSQYPSSITYIFPFIGWIQATVRLVLT</sequence>
<dbReference type="InterPro" id="IPR050430">
    <property type="entry name" value="Peptidase_S1"/>
</dbReference>
<dbReference type="OrthoDB" id="6755574at2759"/>
<dbReference type="GO" id="GO:0006508">
    <property type="term" value="P:proteolysis"/>
    <property type="evidence" value="ECO:0007669"/>
    <property type="project" value="UniProtKB-KW"/>
</dbReference>
<dbReference type="GO" id="GO:0004252">
    <property type="term" value="F:serine-type endopeptidase activity"/>
    <property type="evidence" value="ECO:0007669"/>
    <property type="project" value="InterPro"/>
</dbReference>
<evidence type="ECO:0000313" key="9">
    <source>
        <dbReference type="Proteomes" id="UP000494165"/>
    </source>
</evidence>
<feature type="domain" description="Peptidase S1" evidence="7">
    <location>
        <begin position="43"/>
        <end position="282"/>
    </location>
</feature>
<dbReference type="InterPro" id="IPR018114">
    <property type="entry name" value="TRYPSIN_HIS"/>
</dbReference>
<dbReference type="AlphaFoldDB" id="A0A8S1DF00"/>